<dbReference type="PANTHER" id="PTHR43677">
    <property type="entry name" value="SHORT-CHAIN DEHYDROGENASE/REDUCTASE"/>
    <property type="match status" value="1"/>
</dbReference>
<protein>
    <submittedName>
        <fullName evidence="1">NADPH:quinone reductase-like Zn-dependent oxidoreductase</fullName>
    </submittedName>
</protein>
<name>A0A7Z0D420_9MICO</name>
<dbReference type="Gene3D" id="3.90.180.10">
    <property type="entry name" value="Medium-chain alcohol dehydrogenases, catalytic domain"/>
    <property type="match status" value="1"/>
</dbReference>
<keyword evidence="2" id="KW-1185">Reference proteome</keyword>
<dbReference type="EMBL" id="JACBZP010000001">
    <property type="protein sequence ID" value="NYI68492.1"/>
    <property type="molecule type" value="Genomic_DNA"/>
</dbReference>
<dbReference type="SUPFAM" id="SSF50129">
    <property type="entry name" value="GroES-like"/>
    <property type="match status" value="1"/>
</dbReference>
<accession>A0A7Z0D420</accession>
<dbReference type="RefSeq" id="WP_244953907.1">
    <property type="nucleotide sequence ID" value="NZ_JACBZP010000001.1"/>
</dbReference>
<dbReference type="AlphaFoldDB" id="A0A7Z0D420"/>
<dbReference type="GO" id="GO:0016491">
    <property type="term" value="F:oxidoreductase activity"/>
    <property type="evidence" value="ECO:0007669"/>
    <property type="project" value="TreeGrafter"/>
</dbReference>
<reference evidence="1 2" key="1">
    <citation type="submission" date="2020-07" db="EMBL/GenBank/DDBJ databases">
        <title>Sequencing the genomes of 1000 actinobacteria strains.</title>
        <authorList>
            <person name="Klenk H.-P."/>
        </authorList>
    </citation>
    <scope>NUCLEOTIDE SEQUENCE [LARGE SCALE GENOMIC DNA]</scope>
    <source>
        <strain evidence="1 2">DSM 26341</strain>
    </source>
</reference>
<proteinExistence type="predicted"/>
<dbReference type="PANTHER" id="PTHR43677:SF11">
    <property type="entry name" value="ZINC-CONTAINING ALCOHOL DEHYDROGENASE"/>
    <property type="match status" value="1"/>
</dbReference>
<dbReference type="InterPro" id="IPR036291">
    <property type="entry name" value="NAD(P)-bd_dom_sf"/>
</dbReference>
<dbReference type="Gene3D" id="3.40.50.720">
    <property type="entry name" value="NAD(P)-binding Rossmann-like Domain"/>
    <property type="match status" value="1"/>
</dbReference>
<dbReference type="InterPro" id="IPR011032">
    <property type="entry name" value="GroES-like_sf"/>
</dbReference>
<dbReference type="Proteomes" id="UP000539111">
    <property type="component" value="Unassembled WGS sequence"/>
</dbReference>
<sequence length="270" mass="28501">MTAFDRAPRYQDFALPDSLGPHEAVVDVLAVGLHPRVRSQTDGSHYTSTDELPLVPGIDGVARTPDGKLRYFILPHTRLGSMAEQTVVDLRRSVELPDGANPIQIAAAMNPAMSSWIALRRRIDFQPGQSVLIMGATGNAGRLAIQVAKKLGAGRVTAVGRGADRLSDLGADATVCLDGDERAVSQALGEAGRDVDVVIDYLWGQPTHDALCAIVPRRVDDGQVLTWIQIGSVAGLESSIPSAALRASRLQLVGSGQGSVSTRDIVAALA</sequence>
<dbReference type="InterPro" id="IPR051397">
    <property type="entry name" value="Zn-ADH-like_protein"/>
</dbReference>
<organism evidence="1 2">
    <name type="scientific">Spelaeicoccus albus</name>
    <dbReference type="NCBI Taxonomy" id="1280376"/>
    <lineage>
        <taxon>Bacteria</taxon>
        <taxon>Bacillati</taxon>
        <taxon>Actinomycetota</taxon>
        <taxon>Actinomycetes</taxon>
        <taxon>Micrococcales</taxon>
        <taxon>Brevibacteriaceae</taxon>
        <taxon>Spelaeicoccus</taxon>
    </lineage>
</organism>
<comment type="caution">
    <text evidence="1">The sequence shown here is derived from an EMBL/GenBank/DDBJ whole genome shotgun (WGS) entry which is preliminary data.</text>
</comment>
<evidence type="ECO:0000313" key="2">
    <source>
        <dbReference type="Proteomes" id="UP000539111"/>
    </source>
</evidence>
<gene>
    <name evidence="1" type="ORF">BJY26_002798</name>
</gene>
<evidence type="ECO:0000313" key="1">
    <source>
        <dbReference type="EMBL" id="NYI68492.1"/>
    </source>
</evidence>
<dbReference type="SUPFAM" id="SSF51735">
    <property type="entry name" value="NAD(P)-binding Rossmann-fold domains"/>
    <property type="match status" value="1"/>
</dbReference>